<feature type="transmembrane region" description="Helical" evidence="2">
    <location>
        <begin position="66"/>
        <end position="88"/>
    </location>
</feature>
<keyword evidence="2" id="KW-0472">Membrane</keyword>
<evidence type="ECO:0000313" key="5">
    <source>
        <dbReference type="Proteomes" id="UP000616114"/>
    </source>
</evidence>
<feature type="transmembrane region" description="Helical" evidence="2">
    <location>
        <begin position="290"/>
        <end position="314"/>
    </location>
</feature>
<keyword evidence="2" id="KW-0812">Transmembrane</keyword>
<proteinExistence type="predicted"/>
<dbReference type="Proteomes" id="UP000616114">
    <property type="component" value="Unassembled WGS sequence"/>
</dbReference>
<feature type="region of interest" description="Disordered" evidence="1">
    <location>
        <begin position="1"/>
        <end position="23"/>
    </location>
</feature>
<keyword evidence="5" id="KW-1185">Reference proteome</keyword>
<accession>A0A8J2TZZ6</accession>
<sequence length="330" mass="34185">MPAERQDVPEQPEPPGSRQPDLRGTAVNRRGLSLAVFLVLAFGLAWLTASPLWLLDTAGLPAEATALLATGVSAAMMLTPGLAAFVAARWVERHRGRALVARLRLGGRGGFRQIAVWTLGFAAVIIALCLVTAVVAIGFGAITPDWTFSALEAQAEGAMPGWVLFALTAASIPIAALVPNALLAAGEEIGWRGYLTPVLAPLGRPATIVLGGVIWGLWHAPVVMLGHNFGLYGLPGVGLMIVGCIVLGALFIEVTERTSSVWPAVVGHGAFNAAAGIGLAVQSAEVPPDLVIANPLGIAGWIVFGAAGLGWLLLARLGSSHGRTPRTERP</sequence>
<dbReference type="GO" id="GO:0004175">
    <property type="term" value="F:endopeptidase activity"/>
    <property type="evidence" value="ECO:0007669"/>
    <property type="project" value="UniProtKB-ARBA"/>
</dbReference>
<evidence type="ECO:0000256" key="2">
    <source>
        <dbReference type="SAM" id="Phobius"/>
    </source>
</evidence>
<dbReference type="AlphaFoldDB" id="A0A8J2TZZ6"/>
<dbReference type="PANTHER" id="PTHR35797:SF1">
    <property type="entry name" value="PROTEASE"/>
    <property type="match status" value="1"/>
</dbReference>
<comment type="caution">
    <text evidence="4">The sequence shown here is derived from an EMBL/GenBank/DDBJ whole genome shotgun (WGS) entry which is preliminary data.</text>
</comment>
<keyword evidence="2" id="KW-1133">Transmembrane helix</keyword>
<reference evidence="4" key="2">
    <citation type="submission" date="2020-09" db="EMBL/GenBank/DDBJ databases">
        <authorList>
            <person name="Sun Q."/>
            <person name="Zhou Y."/>
        </authorList>
    </citation>
    <scope>NUCLEOTIDE SEQUENCE</scope>
    <source>
        <strain evidence="4">CGMCC 1.12785</strain>
    </source>
</reference>
<evidence type="ECO:0000259" key="3">
    <source>
        <dbReference type="Pfam" id="PF02517"/>
    </source>
</evidence>
<evidence type="ECO:0000313" key="4">
    <source>
        <dbReference type="EMBL" id="GGA23009.1"/>
    </source>
</evidence>
<dbReference type="InterPro" id="IPR003675">
    <property type="entry name" value="Rce1/LyrA-like_dom"/>
</dbReference>
<evidence type="ECO:0000256" key="1">
    <source>
        <dbReference type="SAM" id="MobiDB-lite"/>
    </source>
</evidence>
<feature type="domain" description="CAAX prenyl protease 2/Lysostaphin resistance protein A-like" evidence="3">
    <location>
        <begin position="174"/>
        <end position="273"/>
    </location>
</feature>
<organism evidence="4 5">
    <name type="scientific">Sediminivirga luteola</name>
    <dbReference type="NCBI Taxonomy" id="1774748"/>
    <lineage>
        <taxon>Bacteria</taxon>
        <taxon>Bacillati</taxon>
        <taxon>Actinomycetota</taxon>
        <taxon>Actinomycetes</taxon>
        <taxon>Micrococcales</taxon>
        <taxon>Brevibacteriaceae</taxon>
        <taxon>Sediminivirga</taxon>
    </lineage>
</organism>
<feature type="transmembrane region" description="Helical" evidence="2">
    <location>
        <begin position="198"/>
        <end position="218"/>
    </location>
</feature>
<feature type="transmembrane region" description="Helical" evidence="2">
    <location>
        <begin position="32"/>
        <end position="54"/>
    </location>
</feature>
<name>A0A8J2TZZ6_9MICO</name>
<feature type="transmembrane region" description="Helical" evidence="2">
    <location>
        <begin position="264"/>
        <end position="284"/>
    </location>
</feature>
<protein>
    <submittedName>
        <fullName evidence="4">Abortive infection protein</fullName>
    </submittedName>
</protein>
<dbReference type="PANTHER" id="PTHR35797">
    <property type="entry name" value="PROTEASE-RELATED"/>
    <property type="match status" value="1"/>
</dbReference>
<dbReference type="Pfam" id="PF02517">
    <property type="entry name" value="Rce1-like"/>
    <property type="match status" value="1"/>
</dbReference>
<gene>
    <name evidence="4" type="ORF">GCM10011333_27500</name>
</gene>
<reference evidence="4" key="1">
    <citation type="journal article" date="2014" name="Int. J. Syst. Evol. Microbiol.">
        <title>Complete genome sequence of Corynebacterium casei LMG S-19264T (=DSM 44701T), isolated from a smear-ripened cheese.</title>
        <authorList>
            <consortium name="US DOE Joint Genome Institute (JGI-PGF)"/>
            <person name="Walter F."/>
            <person name="Albersmeier A."/>
            <person name="Kalinowski J."/>
            <person name="Ruckert C."/>
        </authorList>
    </citation>
    <scope>NUCLEOTIDE SEQUENCE</scope>
    <source>
        <strain evidence="4">CGMCC 1.12785</strain>
    </source>
</reference>
<feature type="transmembrane region" description="Helical" evidence="2">
    <location>
        <begin position="162"/>
        <end position="186"/>
    </location>
</feature>
<feature type="transmembrane region" description="Helical" evidence="2">
    <location>
        <begin position="230"/>
        <end position="252"/>
    </location>
</feature>
<dbReference type="EMBL" id="BMFY01000013">
    <property type="protein sequence ID" value="GGA23009.1"/>
    <property type="molecule type" value="Genomic_DNA"/>
</dbReference>
<dbReference type="RefSeq" id="WP_188551472.1">
    <property type="nucleotide sequence ID" value="NZ_BMFY01000013.1"/>
</dbReference>
<dbReference type="InterPro" id="IPR042150">
    <property type="entry name" value="MmRce1-like"/>
</dbReference>
<dbReference type="GO" id="GO:0080120">
    <property type="term" value="P:CAAX-box protein maturation"/>
    <property type="evidence" value="ECO:0007669"/>
    <property type="project" value="UniProtKB-ARBA"/>
</dbReference>
<feature type="transmembrane region" description="Helical" evidence="2">
    <location>
        <begin position="114"/>
        <end position="142"/>
    </location>
</feature>